<evidence type="ECO:0000313" key="2">
    <source>
        <dbReference type="EMBL" id="WKA07622.1"/>
    </source>
</evidence>
<dbReference type="Pfam" id="PF14223">
    <property type="entry name" value="Retrotran_gag_2"/>
    <property type="match status" value="1"/>
</dbReference>
<feature type="region of interest" description="Disordered" evidence="1">
    <location>
        <begin position="73"/>
        <end position="122"/>
    </location>
</feature>
<dbReference type="EMBL" id="CP126663">
    <property type="protein sequence ID" value="WKA07622.1"/>
    <property type="molecule type" value="Genomic_DNA"/>
</dbReference>
<evidence type="ECO:0000313" key="3">
    <source>
        <dbReference type="Proteomes" id="UP001227230"/>
    </source>
</evidence>
<dbReference type="Proteomes" id="UP001227230">
    <property type="component" value="Chromosome 16"/>
</dbReference>
<name>A0ABY9DKT0_VITVI</name>
<protein>
    <recommendedName>
        <fullName evidence="4">Retrovirus-related Pol polyprotein from transposon TNT 1-94</fullName>
    </recommendedName>
</protein>
<accession>A0ABY9DKT0</accession>
<gene>
    <name evidence="2" type="ORF">VitviT2T_025420</name>
</gene>
<evidence type="ECO:0008006" key="4">
    <source>
        <dbReference type="Google" id="ProtNLM"/>
    </source>
</evidence>
<proteinExistence type="predicted"/>
<keyword evidence="3" id="KW-1185">Reference proteome</keyword>
<organism evidence="2 3">
    <name type="scientific">Vitis vinifera</name>
    <name type="common">Grape</name>
    <dbReference type="NCBI Taxonomy" id="29760"/>
    <lineage>
        <taxon>Eukaryota</taxon>
        <taxon>Viridiplantae</taxon>
        <taxon>Streptophyta</taxon>
        <taxon>Embryophyta</taxon>
        <taxon>Tracheophyta</taxon>
        <taxon>Spermatophyta</taxon>
        <taxon>Magnoliopsida</taxon>
        <taxon>eudicotyledons</taxon>
        <taxon>Gunneridae</taxon>
        <taxon>Pentapetalae</taxon>
        <taxon>rosids</taxon>
        <taxon>Vitales</taxon>
        <taxon>Vitaceae</taxon>
        <taxon>Viteae</taxon>
        <taxon>Vitis</taxon>
    </lineage>
</organism>
<sequence length="141" mass="16587">MIEHINTLKTLFSKFSAMEHNIEEKECVELLLQSLLDSYDHLIINVVNGAWETMLIFNDVVATTFEEEIRRKNKENKISPSQQTNALIIARGRSREHGSSESHKQNKPKSQDKTKVKYNHYEKQGHVEKECWHYNESERET</sequence>
<reference evidence="2 3" key="1">
    <citation type="journal article" date="2023" name="Hortic Res">
        <title>The complete reference genome for grapevine (Vitis vinifera L.) genetics and breeding.</title>
        <authorList>
            <person name="Shi X."/>
            <person name="Cao S."/>
            <person name="Wang X."/>
            <person name="Huang S."/>
            <person name="Wang Y."/>
            <person name="Liu Z."/>
            <person name="Liu W."/>
            <person name="Leng X."/>
            <person name="Peng Y."/>
            <person name="Wang N."/>
            <person name="Wang Y."/>
            <person name="Ma Z."/>
            <person name="Xu X."/>
            <person name="Zhang F."/>
            <person name="Xue H."/>
            <person name="Zhong H."/>
            <person name="Wang Y."/>
            <person name="Zhang K."/>
            <person name="Velt A."/>
            <person name="Avia K."/>
            <person name="Holtgrawe D."/>
            <person name="Grimplet J."/>
            <person name="Matus J.T."/>
            <person name="Ware D."/>
            <person name="Wu X."/>
            <person name="Wang H."/>
            <person name="Liu C."/>
            <person name="Fang Y."/>
            <person name="Rustenholz C."/>
            <person name="Cheng Z."/>
            <person name="Xiao H."/>
            <person name="Zhou Y."/>
        </authorList>
    </citation>
    <scope>NUCLEOTIDE SEQUENCE [LARGE SCALE GENOMIC DNA]</scope>
    <source>
        <strain evidence="3">cv. Pinot noir / PN40024</strain>
        <tissue evidence="2">Leaf</tissue>
    </source>
</reference>
<evidence type="ECO:0000256" key="1">
    <source>
        <dbReference type="SAM" id="MobiDB-lite"/>
    </source>
</evidence>
<feature type="compositionally biased region" description="Basic and acidic residues" evidence="1">
    <location>
        <begin position="93"/>
        <end position="122"/>
    </location>
</feature>